<gene>
    <name evidence="9" type="ORF">D1O30_16155</name>
</gene>
<dbReference type="Proteomes" id="UP000268623">
    <property type="component" value="Unassembled WGS sequence"/>
</dbReference>
<dbReference type="Gene3D" id="3.30.920.30">
    <property type="entry name" value="Hypothetical protein"/>
    <property type="match status" value="1"/>
</dbReference>
<dbReference type="GO" id="GO:0016787">
    <property type="term" value="F:hydrolase activity"/>
    <property type="evidence" value="ECO:0007669"/>
    <property type="project" value="UniProtKB-KW"/>
</dbReference>
<dbReference type="AlphaFoldDB" id="A0A3M9XUZ8"/>
<dbReference type="OrthoDB" id="9811409at2"/>
<comment type="caution">
    <text evidence="9">The sequence shown here is derived from an EMBL/GenBank/DDBJ whole genome shotgun (WGS) entry which is preliminary data.</text>
</comment>
<feature type="region of interest" description="Disordered" evidence="8">
    <location>
        <begin position="23"/>
        <end position="64"/>
    </location>
</feature>
<protein>
    <submittedName>
        <fullName evidence="9">Type II toxin-antitoxin system HicA family toxin</fullName>
    </submittedName>
</protein>
<keyword evidence="10" id="KW-1185">Reference proteome</keyword>
<dbReference type="InterPro" id="IPR012933">
    <property type="entry name" value="HicA_mRNA_interferase"/>
</dbReference>
<keyword evidence="3" id="KW-0540">Nuclease</keyword>
<proteinExistence type="inferred from homology"/>
<evidence type="ECO:0000256" key="2">
    <source>
        <dbReference type="ARBA" id="ARBA00022649"/>
    </source>
</evidence>
<evidence type="ECO:0000256" key="6">
    <source>
        <dbReference type="ARBA" id="ARBA00022884"/>
    </source>
</evidence>
<evidence type="ECO:0000256" key="5">
    <source>
        <dbReference type="ARBA" id="ARBA00022801"/>
    </source>
</evidence>
<evidence type="ECO:0000256" key="7">
    <source>
        <dbReference type="ARBA" id="ARBA00023016"/>
    </source>
</evidence>
<evidence type="ECO:0000313" key="10">
    <source>
        <dbReference type="Proteomes" id="UP000268623"/>
    </source>
</evidence>
<dbReference type="InterPro" id="IPR038570">
    <property type="entry name" value="HicA_sf"/>
</dbReference>
<keyword evidence="7" id="KW-0346">Stress response</keyword>
<sequence length="64" mass="7450">MLTNSRDIIRRLEKEGWRLVRSKGSHRQFKHPTKAGRVTVPHPKRDMPPKTALSIYESAGWPKD</sequence>
<name>A0A3M9XUZ8_9HYPH</name>
<evidence type="ECO:0000256" key="4">
    <source>
        <dbReference type="ARBA" id="ARBA00022759"/>
    </source>
</evidence>
<feature type="compositionally biased region" description="Basic residues" evidence="8">
    <location>
        <begin position="23"/>
        <end position="34"/>
    </location>
</feature>
<dbReference type="RefSeq" id="WP_123176793.1">
    <property type="nucleotide sequence ID" value="NZ_QWDD01000001.1"/>
</dbReference>
<keyword evidence="2" id="KW-1277">Toxin-antitoxin system</keyword>
<evidence type="ECO:0000256" key="8">
    <source>
        <dbReference type="SAM" id="MobiDB-lite"/>
    </source>
</evidence>
<keyword evidence="5" id="KW-0378">Hydrolase</keyword>
<evidence type="ECO:0000256" key="1">
    <source>
        <dbReference type="ARBA" id="ARBA00006620"/>
    </source>
</evidence>
<dbReference type="EMBL" id="QWDD01000001">
    <property type="protein sequence ID" value="RNJ50888.1"/>
    <property type="molecule type" value="Genomic_DNA"/>
</dbReference>
<keyword evidence="4" id="KW-0255">Endonuclease</keyword>
<comment type="similarity">
    <text evidence="1">Belongs to the HicA mRNA interferase family.</text>
</comment>
<accession>A0A3M9XUZ8</accession>
<dbReference type="Pfam" id="PF07927">
    <property type="entry name" value="HicA_toxin"/>
    <property type="match status" value="1"/>
</dbReference>
<dbReference type="GO" id="GO:0003729">
    <property type="term" value="F:mRNA binding"/>
    <property type="evidence" value="ECO:0007669"/>
    <property type="project" value="InterPro"/>
</dbReference>
<evidence type="ECO:0000313" key="9">
    <source>
        <dbReference type="EMBL" id="RNJ50888.1"/>
    </source>
</evidence>
<organism evidence="9 10">
    <name type="scientific">Methylocystis hirsuta</name>
    <dbReference type="NCBI Taxonomy" id="369798"/>
    <lineage>
        <taxon>Bacteria</taxon>
        <taxon>Pseudomonadati</taxon>
        <taxon>Pseudomonadota</taxon>
        <taxon>Alphaproteobacteria</taxon>
        <taxon>Hyphomicrobiales</taxon>
        <taxon>Methylocystaceae</taxon>
        <taxon>Methylocystis</taxon>
    </lineage>
</organism>
<dbReference type="SUPFAM" id="SSF54786">
    <property type="entry name" value="YcfA/nrd intein domain"/>
    <property type="match status" value="1"/>
</dbReference>
<dbReference type="GO" id="GO:0004519">
    <property type="term" value="F:endonuclease activity"/>
    <property type="evidence" value="ECO:0007669"/>
    <property type="project" value="UniProtKB-KW"/>
</dbReference>
<reference evidence="9 10" key="1">
    <citation type="submission" date="2018-08" db="EMBL/GenBank/DDBJ databases">
        <title>Genome sequence of Methylocystis hirsuta CSC1, a methanotroph able to accumulate PHAs.</title>
        <authorList>
            <person name="Bordel S."/>
            <person name="Rodriguez E."/>
            <person name="Gancedo J."/>
            <person name="Munoz R."/>
        </authorList>
    </citation>
    <scope>NUCLEOTIDE SEQUENCE [LARGE SCALE GENOMIC DNA]</scope>
    <source>
        <strain evidence="9 10">CSC1</strain>
    </source>
</reference>
<evidence type="ECO:0000256" key="3">
    <source>
        <dbReference type="ARBA" id="ARBA00022722"/>
    </source>
</evidence>
<keyword evidence="6" id="KW-0694">RNA-binding</keyword>